<dbReference type="AlphaFoldDB" id="A0A9D4LSD2"/>
<protein>
    <submittedName>
        <fullName evidence="1">Uncharacterized protein</fullName>
    </submittedName>
</protein>
<keyword evidence="2" id="KW-1185">Reference proteome</keyword>
<comment type="caution">
    <text evidence="1">The sequence shown here is derived from an EMBL/GenBank/DDBJ whole genome shotgun (WGS) entry which is preliminary data.</text>
</comment>
<evidence type="ECO:0000313" key="1">
    <source>
        <dbReference type="EMBL" id="KAH3862001.1"/>
    </source>
</evidence>
<evidence type="ECO:0000313" key="2">
    <source>
        <dbReference type="Proteomes" id="UP000828390"/>
    </source>
</evidence>
<accession>A0A9D4LSD2</accession>
<proteinExistence type="predicted"/>
<gene>
    <name evidence="1" type="ORF">DPMN_024955</name>
</gene>
<reference evidence="1" key="1">
    <citation type="journal article" date="2019" name="bioRxiv">
        <title>The Genome of the Zebra Mussel, Dreissena polymorpha: A Resource for Invasive Species Research.</title>
        <authorList>
            <person name="McCartney M.A."/>
            <person name="Auch B."/>
            <person name="Kono T."/>
            <person name="Mallez S."/>
            <person name="Zhang Y."/>
            <person name="Obille A."/>
            <person name="Becker A."/>
            <person name="Abrahante J.E."/>
            <person name="Garbe J."/>
            <person name="Badalamenti J.P."/>
            <person name="Herman A."/>
            <person name="Mangelson H."/>
            <person name="Liachko I."/>
            <person name="Sullivan S."/>
            <person name="Sone E.D."/>
            <person name="Koren S."/>
            <person name="Silverstein K.A.T."/>
            <person name="Beckman K.B."/>
            <person name="Gohl D.M."/>
        </authorList>
    </citation>
    <scope>NUCLEOTIDE SEQUENCE</scope>
    <source>
        <strain evidence="1">Duluth1</strain>
        <tissue evidence="1">Whole animal</tissue>
    </source>
</reference>
<dbReference type="Proteomes" id="UP000828390">
    <property type="component" value="Unassembled WGS sequence"/>
</dbReference>
<dbReference type="EMBL" id="JAIWYP010000002">
    <property type="protein sequence ID" value="KAH3862001.1"/>
    <property type="molecule type" value="Genomic_DNA"/>
</dbReference>
<sequence>MLMTCYPVVLVFGTAHPPSTAAVERGSSLMNNISTELRTLGQPTLDALMRISSFQALSGPDQLLTMENMEALVDMLKGKKNREM</sequence>
<reference evidence="1" key="2">
    <citation type="submission" date="2020-11" db="EMBL/GenBank/DDBJ databases">
        <authorList>
            <person name="McCartney M.A."/>
            <person name="Auch B."/>
            <person name="Kono T."/>
            <person name="Mallez S."/>
            <person name="Becker A."/>
            <person name="Gohl D.M."/>
            <person name="Silverstein K.A.T."/>
            <person name="Koren S."/>
            <person name="Bechman K.B."/>
            <person name="Herman A."/>
            <person name="Abrahante J.E."/>
            <person name="Garbe J."/>
        </authorList>
    </citation>
    <scope>NUCLEOTIDE SEQUENCE</scope>
    <source>
        <strain evidence="1">Duluth1</strain>
        <tissue evidence="1">Whole animal</tissue>
    </source>
</reference>
<name>A0A9D4LSD2_DREPO</name>
<organism evidence="1 2">
    <name type="scientific">Dreissena polymorpha</name>
    <name type="common">Zebra mussel</name>
    <name type="synonym">Mytilus polymorpha</name>
    <dbReference type="NCBI Taxonomy" id="45954"/>
    <lineage>
        <taxon>Eukaryota</taxon>
        <taxon>Metazoa</taxon>
        <taxon>Spiralia</taxon>
        <taxon>Lophotrochozoa</taxon>
        <taxon>Mollusca</taxon>
        <taxon>Bivalvia</taxon>
        <taxon>Autobranchia</taxon>
        <taxon>Heteroconchia</taxon>
        <taxon>Euheterodonta</taxon>
        <taxon>Imparidentia</taxon>
        <taxon>Neoheterodontei</taxon>
        <taxon>Myida</taxon>
        <taxon>Dreissenoidea</taxon>
        <taxon>Dreissenidae</taxon>
        <taxon>Dreissena</taxon>
    </lineage>
</organism>